<evidence type="ECO:0000313" key="3">
    <source>
        <dbReference type="Proteomes" id="UP000095601"/>
    </source>
</evidence>
<proteinExistence type="predicted"/>
<accession>A0A1E5UCU2</accession>
<dbReference type="EMBL" id="MKGI01000075">
    <property type="protein sequence ID" value="OEL10743.1"/>
    <property type="molecule type" value="Genomic_DNA"/>
</dbReference>
<dbReference type="AlphaFoldDB" id="A0A1E5UCU2"/>
<keyword evidence="3" id="KW-1185">Reference proteome</keyword>
<keyword evidence="1" id="KW-0732">Signal</keyword>
<comment type="caution">
    <text evidence="2">The sequence shown here is derived from an EMBL/GenBank/DDBJ whole genome shotgun (WGS) entry which is preliminary data.</text>
</comment>
<gene>
    <name evidence="2" type="ORF">BHF72_0293</name>
</gene>
<sequence>MKIKTFYLLLFVMFSIQLSAQNLEKIAQEIKDEGIQLYRSEMASWYGTDVFIENYKERDNIGGYFSYIKEDEVPTCVFYSKENKVIGTISFPTSYEPRNSKLDLSVRDFTEVEKEYFTIRKAAQERLKTDTIFKFYNNVNYNIVPIINKNKEKKVYFLSGTNLNNLVLFGNDYLIDFNKDNSIKKVQKLHNSLLSFKIYDEKIGKTVSGVHSHVLEDWPFITPTDICTLMLYQKFTNWESYTVVSKKYTSLWNAKSNHLMIMKTEVLEKIQEDQKKRHPERYQEQEKK</sequence>
<protein>
    <submittedName>
        <fullName evidence="2">Uncharacterized protein</fullName>
    </submittedName>
</protein>
<dbReference type="RefSeq" id="WP_245993190.1">
    <property type="nucleotide sequence ID" value="NZ_CP034157.1"/>
</dbReference>
<evidence type="ECO:0000256" key="1">
    <source>
        <dbReference type="SAM" id="SignalP"/>
    </source>
</evidence>
<organism evidence="2 3">
    <name type="scientific">Cloacibacterium normanense</name>
    <dbReference type="NCBI Taxonomy" id="237258"/>
    <lineage>
        <taxon>Bacteria</taxon>
        <taxon>Pseudomonadati</taxon>
        <taxon>Bacteroidota</taxon>
        <taxon>Flavobacteriia</taxon>
        <taxon>Flavobacteriales</taxon>
        <taxon>Weeksellaceae</taxon>
    </lineage>
</organism>
<evidence type="ECO:0000313" key="2">
    <source>
        <dbReference type="EMBL" id="OEL10743.1"/>
    </source>
</evidence>
<feature type="signal peptide" evidence="1">
    <location>
        <begin position="1"/>
        <end position="20"/>
    </location>
</feature>
<feature type="chain" id="PRO_5009186831" evidence="1">
    <location>
        <begin position="21"/>
        <end position="288"/>
    </location>
</feature>
<name>A0A1E5UCU2_9FLAO</name>
<dbReference type="Proteomes" id="UP000095601">
    <property type="component" value="Unassembled WGS sequence"/>
</dbReference>
<reference evidence="2 3" key="1">
    <citation type="submission" date="2016-09" db="EMBL/GenBank/DDBJ databases">
        <authorList>
            <person name="Capua I."/>
            <person name="De Benedictis P."/>
            <person name="Joannis T."/>
            <person name="Lombin L.H."/>
            <person name="Cattoli G."/>
        </authorList>
    </citation>
    <scope>NUCLEOTIDE SEQUENCE [LARGE SCALE GENOMIC DNA]</scope>
    <source>
        <strain evidence="2 3">NRS-1</strain>
    </source>
</reference>